<reference evidence="2 3" key="1">
    <citation type="submission" date="2020-01" db="EMBL/GenBank/DDBJ databases">
        <title>Whole genome and functional gene identification of agarase of Vibrio HN897.</title>
        <authorList>
            <person name="Liu Y."/>
            <person name="Zhao Z."/>
        </authorList>
    </citation>
    <scope>NUCLEOTIDE SEQUENCE [LARGE SCALE GENOMIC DNA]</scope>
    <source>
        <strain evidence="2 3">HN897</strain>
    </source>
</reference>
<dbReference type="EMBL" id="CP047476">
    <property type="protein sequence ID" value="QIA64779.1"/>
    <property type="molecule type" value="Genomic_DNA"/>
</dbReference>
<dbReference type="PROSITE" id="PS51186">
    <property type="entry name" value="GNAT"/>
    <property type="match status" value="1"/>
</dbReference>
<keyword evidence="3" id="KW-1185">Reference proteome</keyword>
<dbReference type="Proteomes" id="UP000464262">
    <property type="component" value="Chromosome 2"/>
</dbReference>
<dbReference type="KEGG" id="vas:GT360_14515"/>
<dbReference type="CDD" id="cd04301">
    <property type="entry name" value="NAT_SF"/>
    <property type="match status" value="1"/>
</dbReference>
<evidence type="ECO:0000313" key="3">
    <source>
        <dbReference type="Proteomes" id="UP000464262"/>
    </source>
</evidence>
<organism evidence="2 3">
    <name type="scientific">Vibrio astriarenae</name>
    <dbReference type="NCBI Taxonomy" id="1481923"/>
    <lineage>
        <taxon>Bacteria</taxon>
        <taxon>Pseudomonadati</taxon>
        <taxon>Pseudomonadota</taxon>
        <taxon>Gammaproteobacteria</taxon>
        <taxon>Vibrionales</taxon>
        <taxon>Vibrionaceae</taxon>
        <taxon>Vibrio</taxon>
    </lineage>
</organism>
<feature type="domain" description="N-acetyltransferase" evidence="1">
    <location>
        <begin position="4"/>
        <end position="160"/>
    </location>
</feature>
<accession>A0A7Z2T5H7</accession>
<dbReference type="Gene3D" id="3.40.630.30">
    <property type="match status" value="1"/>
</dbReference>
<protein>
    <submittedName>
        <fullName evidence="2">GNAT family N-acetyltransferase</fullName>
    </submittedName>
</protein>
<gene>
    <name evidence="2" type="ORF">GT360_14515</name>
</gene>
<dbReference type="InterPro" id="IPR016181">
    <property type="entry name" value="Acyl_CoA_acyltransferase"/>
</dbReference>
<dbReference type="PANTHER" id="PTHR43305">
    <property type="entry name" value="FAMILY N-ACETYLTRANSFERASE, PUTATIVE (AFU_ORTHOLOGUE AFUA_2G01380)-RELATED"/>
    <property type="match status" value="1"/>
</dbReference>
<dbReference type="PANTHER" id="PTHR43305:SF1">
    <property type="entry name" value="FAMILY N-ACETYLTRANSFERASE, PUTATIVE (AFU_ORTHOLOGUE AFUA_2G01380)-RELATED"/>
    <property type="match status" value="1"/>
</dbReference>
<name>A0A7Z2T5H7_9VIBR</name>
<dbReference type="SUPFAM" id="SSF55729">
    <property type="entry name" value="Acyl-CoA N-acyltransferases (Nat)"/>
    <property type="match status" value="1"/>
</dbReference>
<dbReference type="AlphaFoldDB" id="A0A7Z2T5H7"/>
<keyword evidence="2" id="KW-0808">Transferase</keyword>
<dbReference type="InterPro" id="IPR052777">
    <property type="entry name" value="Acetyltransferase_Enz"/>
</dbReference>
<proteinExistence type="predicted"/>
<dbReference type="RefSeq" id="WP_164649682.1">
    <property type="nucleotide sequence ID" value="NZ_CP047476.1"/>
</dbReference>
<dbReference type="Pfam" id="PF00583">
    <property type="entry name" value="Acetyltransf_1"/>
    <property type="match status" value="1"/>
</dbReference>
<sequence length="160" mass="17093">MASPLIRPIKPKDDAAICQVITSVGREFGAIGDGFGPSDAEVAMMSAHYLREEGALYFVVELEGEIIGGGGIAPFNDQGICELRKLFLLPRARGLGVGSQLTSECLSFAKSVGYTACYLDTLASMKSAVSLYEKLGFRHLSAPYPGTVHGGCDVWMLKEL</sequence>
<dbReference type="InterPro" id="IPR000182">
    <property type="entry name" value="GNAT_dom"/>
</dbReference>
<evidence type="ECO:0000313" key="2">
    <source>
        <dbReference type="EMBL" id="QIA64779.1"/>
    </source>
</evidence>
<dbReference type="GO" id="GO:0016747">
    <property type="term" value="F:acyltransferase activity, transferring groups other than amino-acyl groups"/>
    <property type="evidence" value="ECO:0007669"/>
    <property type="project" value="InterPro"/>
</dbReference>
<evidence type="ECO:0000259" key="1">
    <source>
        <dbReference type="PROSITE" id="PS51186"/>
    </source>
</evidence>